<feature type="compositionally biased region" description="Pro residues" evidence="1">
    <location>
        <begin position="57"/>
        <end position="74"/>
    </location>
</feature>
<organism evidence="2">
    <name type="scientific">Brachypodium distachyon</name>
    <name type="common">Purple false brome</name>
    <name type="synonym">Trachynia distachya</name>
    <dbReference type="NCBI Taxonomy" id="15368"/>
    <lineage>
        <taxon>Eukaryota</taxon>
        <taxon>Viridiplantae</taxon>
        <taxon>Streptophyta</taxon>
        <taxon>Embryophyta</taxon>
        <taxon>Tracheophyta</taxon>
        <taxon>Spermatophyta</taxon>
        <taxon>Magnoliopsida</taxon>
        <taxon>Liliopsida</taxon>
        <taxon>Poales</taxon>
        <taxon>Poaceae</taxon>
        <taxon>BOP clade</taxon>
        <taxon>Pooideae</taxon>
        <taxon>Stipodae</taxon>
        <taxon>Brachypodieae</taxon>
        <taxon>Brachypodium</taxon>
    </lineage>
</organism>
<gene>
    <name evidence="2" type="ORF">BRADI_1g08025v3</name>
</gene>
<reference evidence="2" key="2">
    <citation type="submission" date="2017-06" db="EMBL/GenBank/DDBJ databases">
        <title>WGS assembly of Brachypodium distachyon.</title>
        <authorList>
            <consortium name="The International Brachypodium Initiative"/>
            <person name="Lucas S."/>
            <person name="Harmon-Smith M."/>
            <person name="Lail K."/>
            <person name="Tice H."/>
            <person name="Grimwood J."/>
            <person name="Bruce D."/>
            <person name="Barry K."/>
            <person name="Shu S."/>
            <person name="Lindquist E."/>
            <person name="Wang M."/>
            <person name="Pitluck S."/>
            <person name="Vogel J.P."/>
            <person name="Garvin D.F."/>
            <person name="Mockler T.C."/>
            <person name="Schmutz J."/>
            <person name="Rokhsar D."/>
            <person name="Bevan M.W."/>
        </authorList>
    </citation>
    <scope>NUCLEOTIDE SEQUENCE</scope>
    <source>
        <strain evidence="2">Bd21</strain>
    </source>
</reference>
<name>A0A2K2DIJ8_BRADI</name>
<accession>A0A2K2DIJ8</accession>
<dbReference type="InParanoid" id="A0A2K2DIJ8"/>
<proteinExistence type="predicted"/>
<evidence type="ECO:0000313" key="4">
    <source>
        <dbReference type="Proteomes" id="UP000008810"/>
    </source>
</evidence>
<dbReference type="Gramene" id="PNT74107">
    <property type="protein sequence ID" value="PNT74107"/>
    <property type="gene ID" value="BRADI_1g08025v3"/>
</dbReference>
<evidence type="ECO:0000313" key="3">
    <source>
        <dbReference type="EnsemblPlants" id="PNT74107"/>
    </source>
</evidence>
<feature type="compositionally biased region" description="Low complexity" evidence="1">
    <location>
        <begin position="47"/>
        <end position="56"/>
    </location>
</feature>
<feature type="compositionally biased region" description="Low complexity" evidence="1">
    <location>
        <begin position="124"/>
        <end position="136"/>
    </location>
</feature>
<feature type="compositionally biased region" description="Pro residues" evidence="1">
    <location>
        <begin position="112"/>
        <end position="123"/>
    </location>
</feature>
<reference evidence="3" key="3">
    <citation type="submission" date="2018-08" db="UniProtKB">
        <authorList>
            <consortium name="EnsemblPlants"/>
        </authorList>
    </citation>
    <scope>IDENTIFICATION</scope>
    <source>
        <strain evidence="3">cv. Bd21</strain>
    </source>
</reference>
<feature type="compositionally biased region" description="Basic residues" evidence="1">
    <location>
        <begin position="93"/>
        <end position="104"/>
    </location>
</feature>
<evidence type="ECO:0000313" key="2">
    <source>
        <dbReference type="EMBL" id="PNT74107.1"/>
    </source>
</evidence>
<keyword evidence="4" id="KW-1185">Reference proteome</keyword>
<sequence>MGAPAITGARQEGQEPELRSMRILGLALSRRTVFTGKMPPANPKLASLPRMLLPRPTSSPPPAASPPPHLPSNWPPRLLHTAGRPGAQLRLPHLPRRLPQRRPSRSSTPASPSSPPPTPPPAVPSSTPATPSATSRQARWQPPDPVGRCPAAASHWIKLHLCPKPDSPLQILFRACMKNEFGFASS</sequence>
<feature type="region of interest" description="Disordered" evidence="1">
    <location>
        <begin position="34"/>
        <end position="147"/>
    </location>
</feature>
<dbReference type="AlphaFoldDB" id="A0A2K2DIJ8"/>
<evidence type="ECO:0000256" key="1">
    <source>
        <dbReference type="SAM" id="MobiDB-lite"/>
    </source>
</evidence>
<reference evidence="2 3" key="1">
    <citation type="journal article" date="2010" name="Nature">
        <title>Genome sequencing and analysis of the model grass Brachypodium distachyon.</title>
        <authorList>
            <consortium name="International Brachypodium Initiative"/>
        </authorList>
    </citation>
    <scope>NUCLEOTIDE SEQUENCE [LARGE SCALE GENOMIC DNA]</scope>
    <source>
        <strain evidence="2 3">Bd21</strain>
    </source>
</reference>
<dbReference type="EMBL" id="CM000880">
    <property type="protein sequence ID" value="PNT74107.1"/>
    <property type="molecule type" value="Genomic_DNA"/>
</dbReference>
<dbReference type="Proteomes" id="UP000008810">
    <property type="component" value="Chromosome 1"/>
</dbReference>
<protein>
    <submittedName>
        <fullName evidence="2 3">Uncharacterized protein</fullName>
    </submittedName>
</protein>
<dbReference type="EnsemblPlants" id="PNT74107">
    <property type="protein sequence ID" value="PNT74107"/>
    <property type="gene ID" value="BRADI_1g08025v3"/>
</dbReference>